<dbReference type="CDD" id="cd00060">
    <property type="entry name" value="FHA"/>
    <property type="match status" value="1"/>
</dbReference>
<feature type="compositionally biased region" description="Low complexity" evidence="2">
    <location>
        <begin position="840"/>
        <end position="855"/>
    </location>
</feature>
<reference evidence="5 6" key="1">
    <citation type="submission" date="2020-03" db="EMBL/GenBank/DDBJ databases">
        <title>Draft Genome Sequence of Cudoniella acicularis.</title>
        <authorList>
            <person name="Buettner E."/>
            <person name="Kellner H."/>
        </authorList>
    </citation>
    <scope>NUCLEOTIDE SEQUENCE [LARGE SCALE GENOMIC DNA]</scope>
    <source>
        <strain evidence="5 6">DSM 108380</strain>
    </source>
</reference>
<evidence type="ECO:0000313" key="6">
    <source>
        <dbReference type="Proteomes" id="UP000566819"/>
    </source>
</evidence>
<dbReference type="InterPro" id="IPR000253">
    <property type="entry name" value="FHA_dom"/>
</dbReference>
<dbReference type="Pfam" id="PF00498">
    <property type="entry name" value="FHA"/>
    <property type="match status" value="1"/>
</dbReference>
<evidence type="ECO:0000256" key="1">
    <source>
        <dbReference type="ARBA" id="ARBA00005575"/>
    </source>
</evidence>
<accession>A0A8H4RRN0</accession>
<name>A0A8H4RRN0_9HELO</name>
<gene>
    <name evidence="5" type="ORF">G7Y89_g3298</name>
</gene>
<feature type="domain" description="FHA" evidence="3">
    <location>
        <begin position="124"/>
        <end position="175"/>
    </location>
</feature>
<organism evidence="5 6">
    <name type="scientific">Cudoniella acicularis</name>
    <dbReference type="NCBI Taxonomy" id="354080"/>
    <lineage>
        <taxon>Eukaryota</taxon>
        <taxon>Fungi</taxon>
        <taxon>Dikarya</taxon>
        <taxon>Ascomycota</taxon>
        <taxon>Pezizomycotina</taxon>
        <taxon>Leotiomycetes</taxon>
        <taxon>Helotiales</taxon>
        <taxon>Tricladiaceae</taxon>
        <taxon>Cudoniella</taxon>
    </lineage>
</organism>
<dbReference type="Gene3D" id="2.60.200.20">
    <property type="match status" value="1"/>
</dbReference>
<dbReference type="PROSITE" id="PS50011">
    <property type="entry name" value="PROTEIN_KINASE_DOM"/>
    <property type="match status" value="1"/>
</dbReference>
<evidence type="ECO:0000256" key="2">
    <source>
        <dbReference type="SAM" id="MobiDB-lite"/>
    </source>
</evidence>
<comment type="caution">
    <text evidence="5">The sequence shown here is derived from an EMBL/GenBank/DDBJ whole genome shotgun (WGS) entry which is preliminary data.</text>
</comment>
<dbReference type="InterPro" id="IPR008984">
    <property type="entry name" value="SMAD_FHA_dom_sf"/>
</dbReference>
<dbReference type="Gene3D" id="1.10.510.10">
    <property type="entry name" value="Transferase(Phosphotransferase) domain 1"/>
    <property type="match status" value="1"/>
</dbReference>
<dbReference type="AlphaFoldDB" id="A0A8H4RRN0"/>
<dbReference type="InterPro" id="IPR011009">
    <property type="entry name" value="Kinase-like_dom_sf"/>
</dbReference>
<feature type="region of interest" description="Disordered" evidence="2">
    <location>
        <begin position="63"/>
        <end position="107"/>
    </location>
</feature>
<feature type="domain" description="Protein kinase" evidence="4">
    <location>
        <begin position="276"/>
        <end position="627"/>
    </location>
</feature>
<dbReference type="PROSITE" id="PS50006">
    <property type="entry name" value="FHA_DOMAIN"/>
    <property type="match status" value="1"/>
</dbReference>
<dbReference type="Pfam" id="PF07714">
    <property type="entry name" value="PK_Tyr_Ser-Thr"/>
    <property type="match status" value="1"/>
</dbReference>
<protein>
    <recommendedName>
        <fullName evidence="7">Protein kinase domain-containing protein</fullName>
    </recommendedName>
</protein>
<keyword evidence="6" id="KW-1185">Reference proteome</keyword>
<dbReference type="GO" id="GO:0004672">
    <property type="term" value="F:protein kinase activity"/>
    <property type="evidence" value="ECO:0007669"/>
    <property type="project" value="InterPro"/>
</dbReference>
<dbReference type="Proteomes" id="UP000566819">
    <property type="component" value="Unassembled WGS sequence"/>
</dbReference>
<sequence length="865" mass="98763">MSDTTKVGTATTEDRSCIDESKSSVFEKETHLPDFYRIAKIDLESVAFVLRYTGEKSGVLLNRNPKSTKTGFEEPAYVPQSTRDDTPNQSFQIDEDTSGRRSQSVDEEPSAWLFPDWNWEEPVYTFGFSSKHADILFPRVKGVSSRHFALYVNGDGNWMIKSFSRFGTIVNEWVLGQQVGGEIFTDVALDPRGPNFITVGVDQHFRCVIYTIPHLAPTPDKNVRIQSRLEKLESESGGSTISSLSAPPRVLFLPPKINQENYFFLEDRKVQLHNEEEDDSEFTSRAQSDIFMAIRKRDGRNCVVKRYQYGPEENAGEGRRQARLMLRLTEPPNIVAYLAGISFQNDFRIITPYIDGLFLAHFLEMRGSKRKIELSFVVFKDISSALSFLEKEGLVHNDINEHTIIVKHRPAPFVAFLTGFSEVTKVDKPKLFRTGFLRDVMSLGAQVERALPVTDEGQSCCDPEFRSILIQASSSRTPASIIERKLDCMAQGYREPPWVAMTISKQMTVNRYVDQNGTEAVRLLDFLRIVLHLSPQNIKDTDIWIQKVLHPEKFVLLDGEPYCLLEEAEKLFYHKPELIIPNFEPPSLRKASWYDTKHRVEFEITYHKPSRMVNITQILNLFDHNVLEEYLGNLTPVVQEIRGAPSLEGYYIDPTTFEIIVKLLGLHVNSKKLEDLKREPFEPIFLDQDNDWIAIATHEMIDLILVNRDGRTVQWNDKIMTIETAINVCDEHGLVLARRKLLQVNGASEPNWTAFKNDEEIIQLFEGDSRPTSITSHASFYDGDEDKALGFRFKKMRSNIPMPILPRRLPSTSPRVLPAEKCREWFDKVEKGDMVRTKFAPTSSPASASASAAAANGKWKGKRMR</sequence>
<evidence type="ECO:0000259" key="4">
    <source>
        <dbReference type="PROSITE" id="PS50011"/>
    </source>
</evidence>
<feature type="region of interest" description="Disordered" evidence="2">
    <location>
        <begin position="839"/>
        <end position="865"/>
    </location>
</feature>
<dbReference type="EMBL" id="JAAMPI010000158">
    <property type="protein sequence ID" value="KAF4634804.1"/>
    <property type="molecule type" value="Genomic_DNA"/>
</dbReference>
<evidence type="ECO:0000313" key="5">
    <source>
        <dbReference type="EMBL" id="KAF4634804.1"/>
    </source>
</evidence>
<dbReference type="SUPFAM" id="SSF49879">
    <property type="entry name" value="SMAD/FHA domain"/>
    <property type="match status" value="1"/>
</dbReference>
<dbReference type="InterPro" id="IPR000719">
    <property type="entry name" value="Prot_kinase_dom"/>
</dbReference>
<dbReference type="GO" id="GO:0005524">
    <property type="term" value="F:ATP binding"/>
    <property type="evidence" value="ECO:0007669"/>
    <property type="project" value="InterPro"/>
</dbReference>
<dbReference type="InterPro" id="IPR001245">
    <property type="entry name" value="Ser-Thr/Tyr_kinase_cat_dom"/>
</dbReference>
<comment type="similarity">
    <text evidence="1">Belongs to the protein kinase superfamily. CAMK Ser/Thr protein kinase family. CHEK2 subfamily.</text>
</comment>
<evidence type="ECO:0008006" key="7">
    <source>
        <dbReference type="Google" id="ProtNLM"/>
    </source>
</evidence>
<dbReference type="OrthoDB" id="3556117at2759"/>
<evidence type="ECO:0000259" key="3">
    <source>
        <dbReference type="PROSITE" id="PS50006"/>
    </source>
</evidence>
<dbReference type="SUPFAM" id="SSF56112">
    <property type="entry name" value="Protein kinase-like (PK-like)"/>
    <property type="match status" value="1"/>
</dbReference>
<proteinExistence type="inferred from homology"/>